<dbReference type="EMBL" id="CAEZSG010000062">
    <property type="protein sequence ID" value="CAB4536623.1"/>
    <property type="molecule type" value="Genomic_DNA"/>
</dbReference>
<proteinExistence type="predicted"/>
<feature type="region of interest" description="Disordered" evidence="1">
    <location>
        <begin position="174"/>
        <end position="197"/>
    </location>
</feature>
<sequence length="391" mass="41117">MTDKDNDDARDDVDWLKDAFDRAIQGDNGTVPEVARPVVNPFAGLTPTGNTAPNELVVPIESDAPTTQEVPQESVEMPSNRHDLDLDFETEDMPPVTLFEPIVPLDHPLPTVATDYPPTETLDAVDLPANAVLEPIAPIANGVTPPSTPSEETNGIDLIDALFSSTDTSAATVPISALPVSPQPKAPKPTRESKPADDAKLRQRLLLIVGGIVVVIVSIGAFLAGRLVASPAAEPTPEGIDVPASQTTAQPVGEYAFSDLFGGECLDPFDTAWASTFTVVDCATPHPAQLVYAGDLSIDGSYPSYPGDDRIGSAAIAGCSRKGVLNLKTAKTYSDLLVSAAYPISSEAWDSGDKRYYCFVTRSSGVPLDINLAGKLITQGAEATPEPTATP</sequence>
<name>A0A6J6BE03_9ZZZZ</name>
<keyword evidence="2" id="KW-0812">Transmembrane</keyword>
<dbReference type="AlphaFoldDB" id="A0A6J6BE03"/>
<accession>A0A6J6BE03</accession>
<reference evidence="3" key="1">
    <citation type="submission" date="2020-05" db="EMBL/GenBank/DDBJ databases">
        <authorList>
            <person name="Chiriac C."/>
            <person name="Salcher M."/>
            <person name="Ghai R."/>
            <person name="Kavagutti S V."/>
        </authorList>
    </citation>
    <scope>NUCLEOTIDE SEQUENCE</scope>
</reference>
<keyword evidence="2" id="KW-1133">Transmembrane helix</keyword>
<feature type="transmembrane region" description="Helical" evidence="2">
    <location>
        <begin position="205"/>
        <end position="225"/>
    </location>
</feature>
<evidence type="ECO:0000313" key="3">
    <source>
        <dbReference type="EMBL" id="CAB4536623.1"/>
    </source>
</evidence>
<evidence type="ECO:0000256" key="2">
    <source>
        <dbReference type="SAM" id="Phobius"/>
    </source>
</evidence>
<gene>
    <name evidence="3" type="ORF">UFOPK1413_00511</name>
</gene>
<keyword evidence="2" id="KW-0472">Membrane</keyword>
<evidence type="ECO:0000256" key="1">
    <source>
        <dbReference type="SAM" id="MobiDB-lite"/>
    </source>
</evidence>
<organism evidence="3">
    <name type="scientific">freshwater metagenome</name>
    <dbReference type="NCBI Taxonomy" id="449393"/>
    <lineage>
        <taxon>unclassified sequences</taxon>
        <taxon>metagenomes</taxon>
        <taxon>ecological metagenomes</taxon>
    </lineage>
</organism>
<protein>
    <submittedName>
        <fullName evidence="3">Unannotated protein</fullName>
    </submittedName>
</protein>